<gene>
    <name evidence="10" type="primary">rbsA_29</name>
    <name evidence="10" type="ORF">SDC9_68415</name>
</gene>
<evidence type="ECO:0000256" key="3">
    <source>
        <dbReference type="ARBA" id="ARBA00022597"/>
    </source>
</evidence>
<comment type="caution">
    <text evidence="10">The sequence shown here is derived from an EMBL/GenBank/DDBJ whole genome shotgun (WGS) entry which is preliminary data.</text>
</comment>
<evidence type="ECO:0000256" key="1">
    <source>
        <dbReference type="ARBA" id="ARBA00022448"/>
    </source>
</evidence>
<evidence type="ECO:0000259" key="9">
    <source>
        <dbReference type="PROSITE" id="PS50893"/>
    </source>
</evidence>
<reference evidence="10" key="1">
    <citation type="submission" date="2019-08" db="EMBL/GenBank/DDBJ databases">
        <authorList>
            <person name="Kucharzyk K."/>
            <person name="Murdoch R.W."/>
            <person name="Higgins S."/>
            <person name="Loffler F."/>
        </authorList>
    </citation>
    <scope>NUCLEOTIDE SEQUENCE</scope>
</reference>
<keyword evidence="6 10" id="KW-0067">ATP-binding</keyword>
<keyword evidence="1" id="KW-0813">Transport</keyword>
<evidence type="ECO:0000256" key="2">
    <source>
        <dbReference type="ARBA" id="ARBA00022475"/>
    </source>
</evidence>
<evidence type="ECO:0000256" key="6">
    <source>
        <dbReference type="ARBA" id="ARBA00022840"/>
    </source>
</evidence>
<keyword evidence="8" id="KW-0472">Membrane</keyword>
<evidence type="ECO:0000256" key="8">
    <source>
        <dbReference type="ARBA" id="ARBA00023136"/>
    </source>
</evidence>
<dbReference type="Pfam" id="PF00005">
    <property type="entry name" value="ABC_tran"/>
    <property type="match status" value="2"/>
</dbReference>
<dbReference type="CDD" id="cd03215">
    <property type="entry name" value="ABC_Carb_Monos_II"/>
    <property type="match status" value="1"/>
</dbReference>
<keyword evidence="4" id="KW-0677">Repeat</keyword>
<keyword evidence="7" id="KW-1278">Translocase</keyword>
<keyword evidence="2" id="KW-1003">Cell membrane</keyword>
<evidence type="ECO:0000313" key="10">
    <source>
        <dbReference type="EMBL" id="MPM21965.1"/>
    </source>
</evidence>
<dbReference type="GO" id="GO:0005524">
    <property type="term" value="F:ATP binding"/>
    <property type="evidence" value="ECO:0007669"/>
    <property type="project" value="UniProtKB-KW"/>
</dbReference>
<dbReference type="InterPro" id="IPR003593">
    <property type="entry name" value="AAA+_ATPase"/>
</dbReference>
<accession>A0A644Y0C6</accession>
<dbReference type="PROSITE" id="PS00211">
    <property type="entry name" value="ABC_TRANSPORTER_1"/>
    <property type="match status" value="1"/>
</dbReference>
<dbReference type="GO" id="GO:0016887">
    <property type="term" value="F:ATP hydrolysis activity"/>
    <property type="evidence" value="ECO:0007669"/>
    <property type="project" value="InterPro"/>
</dbReference>
<keyword evidence="3" id="KW-0762">Sugar transport</keyword>
<dbReference type="InterPro" id="IPR003439">
    <property type="entry name" value="ABC_transporter-like_ATP-bd"/>
</dbReference>
<evidence type="ECO:0000256" key="7">
    <source>
        <dbReference type="ARBA" id="ARBA00022967"/>
    </source>
</evidence>
<dbReference type="EC" id="3.6.3.17" evidence="10"/>
<dbReference type="PROSITE" id="PS50893">
    <property type="entry name" value="ABC_TRANSPORTER_2"/>
    <property type="match status" value="1"/>
</dbReference>
<name>A0A644Y0C6_9ZZZZ</name>
<dbReference type="PANTHER" id="PTHR43790:SF3">
    <property type="entry name" value="D-ALLOSE IMPORT ATP-BINDING PROTEIN ALSA-RELATED"/>
    <property type="match status" value="1"/>
</dbReference>
<dbReference type="InterPro" id="IPR027417">
    <property type="entry name" value="P-loop_NTPase"/>
</dbReference>
<organism evidence="10">
    <name type="scientific">bioreactor metagenome</name>
    <dbReference type="NCBI Taxonomy" id="1076179"/>
    <lineage>
        <taxon>unclassified sequences</taxon>
        <taxon>metagenomes</taxon>
        <taxon>ecological metagenomes</taxon>
    </lineage>
</organism>
<dbReference type="SUPFAM" id="SSF52540">
    <property type="entry name" value="P-loop containing nucleoside triphosphate hydrolases"/>
    <property type="match status" value="2"/>
</dbReference>
<evidence type="ECO:0000256" key="5">
    <source>
        <dbReference type="ARBA" id="ARBA00022741"/>
    </source>
</evidence>
<dbReference type="AlphaFoldDB" id="A0A644Y0C6"/>
<keyword evidence="5" id="KW-0547">Nucleotide-binding</keyword>
<dbReference type="InterPro" id="IPR050107">
    <property type="entry name" value="ABC_carbohydrate_import_ATPase"/>
</dbReference>
<protein>
    <submittedName>
        <fullName evidence="10">Ribose import ATP-binding protein RbsA</fullName>
        <ecNumber evidence="10">3.6.3.17</ecNumber>
    </submittedName>
</protein>
<proteinExistence type="predicted"/>
<dbReference type="Gene3D" id="3.40.50.300">
    <property type="entry name" value="P-loop containing nucleotide triphosphate hydrolases"/>
    <property type="match status" value="2"/>
</dbReference>
<sequence length="366" mass="40388">MHIDPQEKVSNLTVGKQQMVEIAKAVSHNLKILILDEPTAALTDREINDLFIIMRDLAKKGVGMIYISHRLDEIGIITDRVTVLRDGEYVGTKATNDLNKDEMINMMVGRVIYEKPKTKSTVPPDAPIVLKVENLNAGKLVKNISFELRKGEILGFAGLMGAGRTETMRALFGAAKATGTISVNGVPTIIENPQDAVRNGIGYLSEDRKRFGLAVKLSVQENAVMASYEDLCPNLFLPRTKLVEIAAEYIDKLNVKTPSLDQIVRNLSGGNQQKVVIAKWLIKNCSVLIFDEPTRGIDVGAKSEIYHLMNELIQDGKSIIMISSELNEILRMSDRIAVMCEGKLTGVLNIEEATQEQIMALATQRG</sequence>
<dbReference type="EMBL" id="VSSQ01003706">
    <property type="protein sequence ID" value="MPM21965.1"/>
    <property type="molecule type" value="Genomic_DNA"/>
</dbReference>
<keyword evidence="10" id="KW-0378">Hydrolase</keyword>
<evidence type="ECO:0000256" key="4">
    <source>
        <dbReference type="ARBA" id="ARBA00022737"/>
    </source>
</evidence>
<dbReference type="InterPro" id="IPR017871">
    <property type="entry name" value="ABC_transporter-like_CS"/>
</dbReference>
<feature type="domain" description="ABC transporter" evidence="9">
    <location>
        <begin position="124"/>
        <end position="366"/>
    </location>
</feature>
<dbReference type="SMART" id="SM00382">
    <property type="entry name" value="AAA"/>
    <property type="match status" value="1"/>
</dbReference>
<dbReference type="PANTHER" id="PTHR43790">
    <property type="entry name" value="CARBOHYDRATE TRANSPORT ATP-BINDING PROTEIN MG119-RELATED"/>
    <property type="match status" value="1"/>
</dbReference>